<dbReference type="SUPFAM" id="SSF53244">
    <property type="entry name" value="MurD-like peptide ligases, peptide-binding domain"/>
    <property type="match status" value="1"/>
</dbReference>
<sequence>MNGIHTRKEAEDLIYRSYLRAVGNIKEKRDAEVRKPELTRKLFRLLGSPDRGQKFILVAGSKGKGSTARLISSLLSHLGWKVGLFTSPHLVAFNERIRIDGKAIPDGDFIRLANEILGPFTEIESGLRDDEYQGPIGLALAVACLWFKEKNTDINVIECGRGGKFDDVNILDNEWAVITPVMEEHMTHLGPTMDDVVSHKLGIIKPKTKFVYVSGQGETLPKIKERMDDLAPAHVFYYGEDFFAENISPGETGTCFDVRTPRAFYPRLRLSLMGAFQAVNAAVAVKVCEDVYGGAIPYQTADRCFAAIQWPGRCELIDRNPAVIVDGAINEKSAAYVKEVIESMGRKNVVSIVGVPADKDYKGVIRVVSGFSKKLLITSPDISYLTFPADALAYARSLTDRAAEIHPLEAAVKAAMREGDVDAILIVGTQSLIANAKRLWNQNLMDIGK</sequence>
<comment type="similarity">
    <text evidence="1">Belongs to the folylpolyglutamate synthase family.</text>
</comment>
<dbReference type="STRING" id="301148.B4135_0612"/>
<proteinExistence type="inferred from homology"/>
<accession>A0A150MF32</accession>
<dbReference type="InterPro" id="IPR001645">
    <property type="entry name" value="Folylpolyglutamate_synth"/>
</dbReference>
<dbReference type="Gene3D" id="3.40.1190.10">
    <property type="entry name" value="Mur-like, catalytic domain"/>
    <property type="match status" value="1"/>
</dbReference>
<name>A0A150MF32_9BACI</name>
<dbReference type="GO" id="GO:0008841">
    <property type="term" value="F:dihydrofolate synthase activity"/>
    <property type="evidence" value="ECO:0007669"/>
    <property type="project" value="TreeGrafter"/>
</dbReference>
<evidence type="ECO:0000259" key="11">
    <source>
        <dbReference type="Pfam" id="PF08245"/>
    </source>
</evidence>
<keyword evidence="4" id="KW-0479">Metal-binding</keyword>
<evidence type="ECO:0000256" key="9">
    <source>
        <dbReference type="ARBA" id="ARBA00047493"/>
    </source>
</evidence>
<evidence type="ECO:0000256" key="8">
    <source>
        <dbReference type="ARBA" id="ARBA00030592"/>
    </source>
</evidence>
<comment type="caution">
    <text evidence="12">The sequence shown here is derived from an EMBL/GenBank/DDBJ whole genome shotgun (WGS) entry which is preliminary data.</text>
</comment>
<dbReference type="PATRIC" id="fig|301148.3.peg.1443"/>
<dbReference type="NCBIfam" id="TIGR01499">
    <property type="entry name" value="folC"/>
    <property type="match status" value="1"/>
</dbReference>
<evidence type="ECO:0000313" key="13">
    <source>
        <dbReference type="Proteomes" id="UP000075683"/>
    </source>
</evidence>
<dbReference type="EMBL" id="LQYT01000002">
    <property type="protein sequence ID" value="KYD23086.1"/>
    <property type="molecule type" value="Genomic_DNA"/>
</dbReference>
<evidence type="ECO:0000256" key="2">
    <source>
        <dbReference type="ARBA" id="ARBA00013025"/>
    </source>
</evidence>
<organism evidence="12 13">
    <name type="scientific">Caldibacillus debilis</name>
    <dbReference type="NCBI Taxonomy" id="301148"/>
    <lineage>
        <taxon>Bacteria</taxon>
        <taxon>Bacillati</taxon>
        <taxon>Bacillota</taxon>
        <taxon>Bacilli</taxon>
        <taxon>Bacillales</taxon>
        <taxon>Bacillaceae</taxon>
        <taxon>Caldibacillus</taxon>
    </lineage>
</organism>
<dbReference type="GO" id="GO:0046872">
    <property type="term" value="F:metal ion binding"/>
    <property type="evidence" value="ECO:0007669"/>
    <property type="project" value="UniProtKB-KW"/>
</dbReference>
<evidence type="ECO:0000256" key="6">
    <source>
        <dbReference type="ARBA" id="ARBA00022840"/>
    </source>
</evidence>
<protein>
    <recommendedName>
        <fullName evidence="2">tetrahydrofolate synthase</fullName>
        <ecNumber evidence="2">6.3.2.17</ecNumber>
    </recommendedName>
    <alternativeName>
        <fullName evidence="8">Tetrahydrofolylpolyglutamate synthase</fullName>
    </alternativeName>
</protein>
<dbReference type="EC" id="6.3.2.17" evidence="2"/>
<feature type="domain" description="Mur ligase central" evidence="11">
    <location>
        <begin position="58"/>
        <end position="287"/>
    </location>
</feature>
<keyword evidence="7" id="KW-0460">Magnesium</keyword>
<evidence type="ECO:0000256" key="3">
    <source>
        <dbReference type="ARBA" id="ARBA00022598"/>
    </source>
</evidence>
<dbReference type="GO" id="GO:0005737">
    <property type="term" value="C:cytoplasm"/>
    <property type="evidence" value="ECO:0007669"/>
    <property type="project" value="TreeGrafter"/>
</dbReference>
<keyword evidence="6" id="KW-0067">ATP-binding</keyword>
<dbReference type="GO" id="GO:0005524">
    <property type="term" value="F:ATP binding"/>
    <property type="evidence" value="ECO:0007669"/>
    <property type="project" value="UniProtKB-KW"/>
</dbReference>
<evidence type="ECO:0000256" key="4">
    <source>
        <dbReference type="ARBA" id="ARBA00022723"/>
    </source>
</evidence>
<feature type="domain" description="Mur ligase C-terminal" evidence="10">
    <location>
        <begin position="312"/>
        <end position="428"/>
    </location>
</feature>
<keyword evidence="5" id="KW-0547">Nucleotide-binding</keyword>
<dbReference type="Gene3D" id="3.90.190.20">
    <property type="entry name" value="Mur ligase, C-terminal domain"/>
    <property type="match status" value="1"/>
</dbReference>
<dbReference type="PANTHER" id="PTHR11136:SF0">
    <property type="entry name" value="DIHYDROFOLATE SYNTHETASE-RELATED"/>
    <property type="match status" value="1"/>
</dbReference>
<dbReference type="InterPro" id="IPR004101">
    <property type="entry name" value="Mur_ligase_C"/>
</dbReference>
<dbReference type="PANTHER" id="PTHR11136">
    <property type="entry name" value="FOLYLPOLYGLUTAMATE SYNTHASE-RELATED"/>
    <property type="match status" value="1"/>
</dbReference>
<comment type="catalytic activity">
    <reaction evidence="9">
        <text>(6S)-5,6,7,8-tetrahydrofolyl-(gamma-L-Glu)(n) + L-glutamate + ATP = (6S)-5,6,7,8-tetrahydrofolyl-(gamma-L-Glu)(n+1) + ADP + phosphate + H(+)</text>
        <dbReference type="Rhea" id="RHEA:10580"/>
        <dbReference type="Rhea" id="RHEA-COMP:14738"/>
        <dbReference type="Rhea" id="RHEA-COMP:14740"/>
        <dbReference type="ChEBI" id="CHEBI:15378"/>
        <dbReference type="ChEBI" id="CHEBI:29985"/>
        <dbReference type="ChEBI" id="CHEBI:30616"/>
        <dbReference type="ChEBI" id="CHEBI:43474"/>
        <dbReference type="ChEBI" id="CHEBI:141005"/>
        <dbReference type="ChEBI" id="CHEBI:456216"/>
        <dbReference type="EC" id="6.3.2.17"/>
    </reaction>
</comment>
<dbReference type="AlphaFoldDB" id="A0A150MF32"/>
<dbReference type="InterPro" id="IPR036615">
    <property type="entry name" value="Mur_ligase_C_dom_sf"/>
</dbReference>
<dbReference type="Proteomes" id="UP000075683">
    <property type="component" value="Unassembled WGS sequence"/>
</dbReference>
<evidence type="ECO:0000259" key="10">
    <source>
        <dbReference type="Pfam" id="PF02875"/>
    </source>
</evidence>
<evidence type="ECO:0000256" key="7">
    <source>
        <dbReference type="ARBA" id="ARBA00022842"/>
    </source>
</evidence>
<dbReference type="RefSeq" id="WP_061567831.1">
    <property type="nucleotide sequence ID" value="NZ_LQYT01000002.1"/>
</dbReference>
<gene>
    <name evidence="12" type="ORF">B4135_0612</name>
</gene>
<dbReference type="GO" id="GO:0004326">
    <property type="term" value="F:tetrahydrofolylpolyglutamate synthase activity"/>
    <property type="evidence" value="ECO:0007669"/>
    <property type="project" value="UniProtKB-EC"/>
</dbReference>
<evidence type="ECO:0000256" key="5">
    <source>
        <dbReference type="ARBA" id="ARBA00022741"/>
    </source>
</evidence>
<evidence type="ECO:0000313" key="12">
    <source>
        <dbReference type="EMBL" id="KYD23086.1"/>
    </source>
</evidence>
<dbReference type="InterPro" id="IPR013221">
    <property type="entry name" value="Mur_ligase_cen"/>
</dbReference>
<dbReference type="InterPro" id="IPR036565">
    <property type="entry name" value="Mur-like_cat_sf"/>
</dbReference>
<dbReference type="Pfam" id="PF08245">
    <property type="entry name" value="Mur_ligase_M"/>
    <property type="match status" value="1"/>
</dbReference>
<dbReference type="OrthoDB" id="9809356at2"/>
<evidence type="ECO:0000256" key="1">
    <source>
        <dbReference type="ARBA" id="ARBA00008276"/>
    </source>
</evidence>
<dbReference type="SUPFAM" id="SSF53623">
    <property type="entry name" value="MurD-like peptide ligases, catalytic domain"/>
    <property type="match status" value="1"/>
</dbReference>
<reference evidence="12 13" key="1">
    <citation type="submission" date="2016-01" db="EMBL/GenBank/DDBJ databases">
        <title>Draft Genome Sequences of Seven Thermophilic Sporeformers Isolated from Foods.</title>
        <authorList>
            <person name="Berendsen E.M."/>
            <person name="Wells-Bennik M.H."/>
            <person name="Krawcyk A.O."/>
            <person name="De Jong A."/>
            <person name="Holsappel S."/>
            <person name="Eijlander R.T."/>
            <person name="Kuipers O.P."/>
        </authorList>
    </citation>
    <scope>NUCLEOTIDE SEQUENCE [LARGE SCALE GENOMIC DNA]</scope>
    <source>
        <strain evidence="12 13">B4135</strain>
    </source>
</reference>
<dbReference type="Pfam" id="PF02875">
    <property type="entry name" value="Mur_ligase_C"/>
    <property type="match status" value="1"/>
</dbReference>
<keyword evidence="3 12" id="KW-0436">Ligase</keyword>